<dbReference type="Gene3D" id="3.30.460.40">
    <property type="match status" value="1"/>
</dbReference>
<dbReference type="OrthoDB" id="1551055at2"/>
<accession>A0A5B1CRA2</accession>
<evidence type="ECO:0000313" key="2">
    <source>
        <dbReference type="EMBL" id="KAA1261774.1"/>
    </source>
</evidence>
<dbReference type="SUPFAM" id="SSF81301">
    <property type="entry name" value="Nucleotidyltransferase"/>
    <property type="match status" value="1"/>
</dbReference>
<gene>
    <name evidence="2" type="ORF">LF1_43340</name>
</gene>
<reference evidence="2 3" key="1">
    <citation type="submission" date="2019-08" db="EMBL/GenBank/DDBJ databases">
        <title>Deep-cultivation of Planctomycetes and their phenomic and genomic characterization uncovers novel biology.</title>
        <authorList>
            <person name="Wiegand S."/>
            <person name="Jogler M."/>
            <person name="Boedeker C."/>
            <person name="Pinto D."/>
            <person name="Vollmers J."/>
            <person name="Rivas-Marin E."/>
            <person name="Kohn T."/>
            <person name="Peeters S.H."/>
            <person name="Heuer A."/>
            <person name="Rast P."/>
            <person name="Oberbeckmann S."/>
            <person name="Bunk B."/>
            <person name="Jeske O."/>
            <person name="Meyerdierks A."/>
            <person name="Storesund J.E."/>
            <person name="Kallscheuer N."/>
            <person name="Luecker S."/>
            <person name="Lage O.M."/>
            <person name="Pohl T."/>
            <person name="Merkel B.J."/>
            <person name="Hornburger P."/>
            <person name="Mueller R.-W."/>
            <person name="Bruemmer F."/>
            <person name="Labrenz M."/>
            <person name="Spormann A.M."/>
            <person name="Op Den Camp H."/>
            <person name="Overmann J."/>
            <person name="Amann R."/>
            <person name="Jetten M.S.M."/>
            <person name="Mascher T."/>
            <person name="Medema M.H."/>
            <person name="Devos D.P."/>
            <person name="Kaster A.-K."/>
            <person name="Ovreas L."/>
            <person name="Rohde M."/>
            <person name="Galperin M.Y."/>
            <person name="Jogler C."/>
        </authorList>
    </citation>
    <scope>NUCLEOTIDE SEQUENCE [LARGE SCALE GENOMIC DNA]</scope>
    <source>
        <strain evidence="2 3">LF1</strain>
    </source>
</reference>
<dbReference type="InterPro" id="IPR045792">
    <property type="entry name" value="DUF6036"/>
</dbReference>
<evidence type="ECO:0000259" key="1">
    <source>
        <dbReference type="Pfam" id="PF19502"/>
    </source>
</evidence>
<dbReference type="Pfam" id="PF19502">
    <property type="entry name" value="DUF6036"/>
    <property type="match status" value="1"/>
</dbReference>
<keyword evidence="3" id="KW-1185">Reference proteome</keyword>
<comment type="caution">
    <text evidence="2">The sequence shown here is derived from an EMBL/GenBank/DDBJ whole genome shotgun (WGS) entry which is preliminary data.</text>
</comment>
<proteinExistence type="predicted"/>
<dbReference type="InterPro" id="IPR043519">
    <property type="entry name" value="NT_sf"/>
</dbReference>
<dbReference type="EMBL" id="VRLW01000001">
    <property type="protein sequence ID" value="KAA1261774.1"/>
    <property type="molecule type" value="Genomic_DNA"/>
</dbReference>
<sequence length="183" mass="21037">MNSLEAIRAVIIELEKQDIEYLLVGAFACNLYAVPRSTNDADFVVTLPQPDIVKFTKSLGDDFKLDPQMMMEIFTGSVRHVLCYSPTDFEIELFQATQDPHHLEQWQRKVKASIAEIDCKAWVPTAEDVVIQKLRWARRKDLDDVVNLLVVSGDKLDWSYIDDWATKHETTQQLKQLRLEAGV</sequence>
<organism evidence="2 3">
    <name type="scientific">Rubripirellula obstinata</name>
    <dbReference type="NCBI Taxonomy" id="406547"/>
    <lineage>
        <taxon>Bacteria</taxon>
        <taxon>Pseudomonadati</taxon>
        <taxon>Planctomycetota</taxon>
        <taxon>Planctomycetia</taxon>
        <taxon>Pirellulales</taxon>
        <taxon>Pirellulaceae</taxon>
        <taxon>Rubripirellula</taxon>
    </lineage>
</organism>
<evidence type="ECO:0000313" key="3">
    <source>
        <dbReference type="Proteomes" id="UP000322699"/>
    </source>
</evidence>
<dbReference type="AlphaFoldDB" id="A0A5B1CRA2"/>
<dbReference type="RefSeq" id="WP_068259398.1">
    <property type="nucleotide sequence ID" value="NZ_LWSK01000010.1"/>
</dbReference>
<dbReference type="Proteomes" id="UP000322699">
    <property type="component" value="Unassembled WGS sequence"/>
</dbReference>
<feature type="domain" description="DUF6036" evidence="1">
    <location>
        <begin position="13"/>
        <end position="170"/>
    </location>
</feature>
<name>A0A5B1CRA2_9BACT</name>
<protein>
    <recommendedName>
        <fullName evidence="1">DUF6036 domain-containing protein</fullName>
    </recommendedName>
</protein>